<keyword evidence="9" id="KW-0406">Ion transport</keyword>
<dbReference type="GO" id="GO:0008076">
    <property type="term" value="C:voltage-gated potassium channel complex"/>
    <property type="evidence" value="ECO:0007669"/>
    <property type="project" value="InterPro"/>
</dbReference>
<accession>Q7V6W2</accession>
<dbReference type="Proteomes" id="UP000001423">
    <property type="component" value="Chromosome"/>
</dbReference>
<dbReference type="AlphaFoldDB" id="Q7V6W2"/>
<dbReference type="GO" id="GO:0005249">
    <property type="term" value="F:voltage-gated potassium channel activity"/>
    <property type="evidence" value="ECO:0007669"/>
    <property type="project" value="InterPro"/>
</dbReference>
<feature type="transmembrane region" description="Helical" evidence="12">
    <location>
        <begin position="94"/>
        <end position="116"/>
    </location>
</feature>
<feature type="transmembrane region" description="Helical" evidence="12">
    <location>
        <begin position="161"/>
        <end position="179"/>
    </location>
</feature>
<reference evidence="14 15" key="1">
    <citation type="journal article" date="2003" name="Nature">
        <title>Genome divergence in two Prochlorococcus ecotypes reflects oceanic niche differentiation.</title>
        <authorList>
            <person name="Rocap G."/>
            <person name="Larimer F.W."/>
            <person name="Lamerdin J.E."/>
            <person name="Malfatti S."/>
            <person name="Chain P."/>
            <person name="Ahlgren N.A."/>
            <person name="Arellano A."/>
            <person name="Coleman M."/>
            <person name="Hauser L."/>
            <person name="Hess W.R."/>
            <person name="Johnson Z.I."/>
            <person name="Land M.L."/>
            <person name="Lindell D."/>
            <person name="Post A.F."/>
            <person name="Regala W."/>
            <person name="Shah M."/>
            <person name="Shaw S.L."/>
            <person name="Steglich C."/>
            <person name="Sullivan M.B."/>
            <person name="Ting C.S."/>
            <person name="Tolonen A."/>
            <person name="Webb E.A."/>
            <person name="Zinser E.R."/>
            <person name="Chisholm S.W."/>
        </authorList>
    </citation>
    <scope>NUCLEOTIDE SEQUENCE [LARGE SCALE GENOMIC DNA]</scope>
    <source>
        <strain evidence="15">MIT 9313</strain>
    </source>
</reference>
<evidence type="ECO:0000256" key="1">
    <source>
        <dbReference type="ARBA" id="ARBA00004141"/>
    </source>
</evidence>
<keyword evidence="15" id="KW-1185">Reference proteome</keyword>
<keyword evidence="7" id="KW-0630">Potassium</keyword>
<name>Q7V6W2_PROMM</name>
<dbReference type="InterPro" id="IPR005821">
    <property type="entry name" value="Ion_trans_dom"/>
</dbReference>
<protein>
    <submittedName>
        <fullName evidence="14">Possible potassium channel, VIC family</fullName>
    </submittedName>
</protein>
<evidence type="ECO:0000256" key="12">
    <source>
        <dbReference type="SAM" id="Phobius"/>
    </source>
</evidence>
<dbReference type="KEGG" id="pmt:PMT_1024"/>
<dbReference type="InterPro" id="IPR027359">
    <property type="entry name" value="Volt_channel_dom_sf"/>
</dbReference>
<dbReference type="EMBL" id="BX548175">
    <property type="protein sequence ID" value="CAE21199.1"/>
    <property type="molecule type" value="Genomic_DNA"/>
</dbReference>
<keyword evidence="4 12" id="KW-0812">Transmembrane</keyword>
<evidence type="ECO:0000256" key="3">
    <source>
        <dbReference type="ARBA" id="ARBA00022538"/>
    </source>
</evidence>
<evidence type="ECO:0000256" key="4">
    <source>
        <dbReference type="ARBA" id="ARBA00022692"/>
    </source>
</evidence>
<dbReference type="GO" id="GO:0001508">
    <property type="term" value="P:action potential"/>
    <property type="evidence" value="ECO:0007669"/>
    <property type="project" value="TreeGrafter"/>
</dbReference>
<dbReference type="HOGENOM" id="CLU_011722_1_1_3"/>
<keyword evidence="6" id="KW-0851">Voltage-gated channel</keyword>
<feature type="transmembrane region" description="Helical" evidence="12">
    <location>
        <begin position="219"/>
        <end position="243"/>
    </location>
</feature>
<keyword evidence="2" id="KW-0813">Transport</keyword>
<dbReference type="eggNOG" id="COG0664">
    <property type="taxonomic scope" value="Bacteria"/>
</dbReference>
<dbReference type="InterPro" id="IPR028325">
    <property type="entry name" value="VG_K_chnl"/>
</dbReference>
<evidence type="ECO:0000256" key="7">
    <source>
        <dbReference type="ARBA" id="ARBA00022958"/>
    </source>
</evidence>
<evidence type="ECO:0000313" key="15">
    <source>
        <dbReference type="Proteomes" id="UP000001423"/>
    </source>
</evidence>
<keyword evidence="10 12" id="KW-0472">Membrane</keyword>
<dbReference type="PANTHER" id="PTHR11537">
    <property type="entry name" value="VOLTAGE-GATED POTASSIUM CHANNEL"/>
    <property type="match status" value="1"/>
</dbReference>
<keyword evidence="8 12" id="KW-1133">Transmembrane helix</keyword>
<keyword evidence="11 14" id="KW-0407">Ion channel</keyword>
<comment type="subcellular location">
    <subcellularLocation>
        <location evidence="1">Membrane</location>
        <topology evidence="1">Multi-pass membrane protein</topology>
    </subcellularLocation>
</comment>
<evidence type="ECO:0000256" key="8">
    <source>
        <dbReference type="ARBA" id="ARBA00022989"/>
    </source>
</evidence>
<evidence type="ECO:0000313" key="14">
    <source>
        <dbReference type="EMBL" id="CAE21199.1"/>
    </source>
</evidence>
<dbReference type="PANTHER" id="PTHR11537:SF254">
    <property type="entry name" value="POTASSIUM VOLTAGE-GATED CHANNEL PROTEIN SHAB"/>
    <property type="match status" value="1"/>
</dbReference>
<organism evidence="14 15">
    <name type="scientific">Prochlorococcus marinus (strain MIT 9313)</name>
    <dbReference type="NCBI Taxonomy" id="74547"/>
    <lineage>
        <taxon>Bacteria</taxon>
        <taxon>Bacillati</taxon>
        <taxon>Cyanobacteriota</taxon>
        <taxon>Cyanophyceae</taxon>
        <taxon>Synechococcales</taxon>
        <taxon>Prochlorococcaceae</taxon>
        <taxon>Prochlorococcus</taxon>
    </lineage>
</organism>
<evidence type="ECO:0000256" key="9">
    <source>
        <dbReference type="ARBA" id="ARBA00023065"/>
    </source>
</evidence>
<evidence type="ECO:0000256" key="6">
    <source>
        <dbReference type="ARBA" id="ARBA00022882"/>
    </source>
</evidence>
<evidence type="ECO:0000259" key="13">
    <source>
        <dbReference type="Pfam" id="PF00520"/>
    </source>
</evidence>
<dbReference type="Gene3D" id="1.10.287.70">
    <property type="match status" value="1"/>
</dbReference>
<gene>
    <name evidence="14" type="ordered locus">PMT_1024</name>
</gene>
<feature type="domain" description="Ion transport" evidence="13">
    <location>
        <begin position="25"/>
        <end position="245"/>
    </location>
</feature>
<dbReference type="Gene3D" id="1.20.120.350">
    <property type="entry name" value="Voltage-gated potassium channels. Chain C"/>
    <property type="match status" value="1"/>
</dbReference>
<evidence type="ECO:0000256" key="11">
    <source>
        <dbReference type="ARBA" id="ARBA00023303"/>
    </source>
</evidence>
<dbReference type="Pfam" id="PF00520">
    <property type="entry name" value="Ion_trans"/>
    <property type="match status" value="1"/>
</dbReference>
<sequence>MGSIMGFRLKLHEQVINQSTGGNTSIFNKLSGATIAVSIFFAVLSTENQIDFQFGGQIDAIDWIIGCLFCIEYFCRVWTAPLEGKYGEGIEGTIRYMFSPMAIIDLIAIIPSFIGVRTELKILRIIRLLTILKVGRSERFKQSMLHFNYALRSKSQELQISTVYTLLLLLISSTFMYLAESSIQPDLLGSIPRCLWWSINAVSSVGHGDSVPISAVGKIIASVTSLMGIGAIAIPTGILAAGFSESIAVQKNNLEESAQESIA</sequence>
<evidence type="ECO:0000256" key="2">
    <source>
        <dbReference type="ARBA" id="ARBA00022448"/>
    </source>
</evidence>
<dbReference type="SUPFAM" id="SSF81324">
    <property type="entry name" value="Voltage-gated potassium channels"/>
    <property type="match status" value="1"/>
</dbReference>
<evidence type="ECO:0000256" key="10">
    <source>
        <dbReference type="ARBA" id="ARBA00023136"/>
    </source>
</evidence>
<proteinExistence type="predicted"/>
<keyword evidence="5" id="KW-0631">Potassium channel</keyword>
<evidence type="ECO:0000256" key="5">
    <source>
        <dbReference type="ARBA" id="ARBA00022826"/>
    </source>
</evidence>
<dbReference type="PRINTS" id="PR00169">
    <property type="entry name" value="KCHANNEL"/>
</dbReference>
<keyword evidence="3" id="KW-0633">Potassium transport</keyword>